<comment type="caution">
    <text evidence="7">The sequence shown here is derived from an EMBL/GenBank/DDBJ whole genome shotgun (WGS) entry which is preliminary data.</text>
</comment>
<dbReference type="OrthoDB" id="2309723at2759"/>
<dbReference type="GO" id="GO:0005634">
    <property type="term" value="C:nucleus"/>
    <property type="evidence" value="ECO:0007669"/>
    <property type="project" value="UniProtKB-SubCell"/>
</dbReference>
<dbReference type="InterPro" id="IPR050815">
    <property type="entry name" value="TF_fung"/>
</dbReference>
<dbReference type="GO" id="GO:0000981">
    <property type="term" value="F:DNA-binding transcription factor activity, RNA polymerase II-specific"/>
    <property type="evidence" value="ECO:0007669"/>
    <property type="project" value="InterPro"/>
</dbReference>
<keyword evidence="4" id="KW-0804">Transcription</keyword>
<feature type="region of interest" description="Disordered" evidence="6">
    <location>
        <begin position="1"/>
        <end position="33"/>
    </location>
</feature>
<keyword evidence="3" id="KW-0805">Transcription regulation</keyword>
<evidence type="ECO:0000256" key="3">
    <source>
        <dbReference type="ARBA" id="ARBA00023015"/>
    </source>
</evidence>
<evidence type="ECO:0000256" key="1">
    <source>
        <dbReference type="ARBA" id="ARBA00004123"/>
    </source>
</evidence>
<dbReference type="EMBL" id="SFCI01000933">
    <property type="protein sequence ID" value="TFY77369.1"/>
    <property type="molecule type" value="Genomic_DNA"/>
</dbReference>
<organism evidence="7 8">
    <name type="scientific">Hericium alpestre</name>
    <dbReference type="NCBI Taxonomy" id="135208"/>
    <lineage>
        <taxon>Eukaryota</taxon>
        <taxon>Fungi</taxon>
        <taxon>Dikarya</taxon>
        <taxon>Basidiomycota</taxon>
        <taxon>Agaricomycotina</taxon>
        <taxon>Agaricomycetes</taxon>
        <taxon>Russulales</taxon>
        <taxon>Hericiaceae</taxon>
        <taxon>Hericium</taxon>
    </lineage>
</organism>
<proteinExistence type="predicted"/>
<evidence type="ECO:0000313" key="8">
    <source>
        <dbReference type="Proteomes" id="UP000298061"/>
    </source>
</evidence>
<keyword evidence="5" id="KW-0539">Nucleus</keyword>
<keyword evidence="2" id="KW-0479">Metal-binding</keyword>
<dbReference type="CDD" id="cd12148">
    <property type="entry name" value="fungal_TF_MHR"/>
    <property type="match status" value="1"/>
</dbReference>
<keyword evidence="8" id="KW-1185">Reference proteome</keyword>
<reference evidence="7 8" key="1">
    <citation type="submission" date="2019-02" db="EMBL/GenBank/DDBJ databases">
        <title>Genome sequencing of the rare red list fungi Hericium alpestre (H. flagellum).</title>
        <authorList>
            <person name="Buettner E."/>
            <person name="Kellner H."/>
        </authorList>
    </citation>
    <scope>NUCLEOTIDE SEQUENCE [LARGE SCALE GENOMIC DNA]</scope>
    <source>
        <strain evidence="7 8">DSM 108284</strain>
    </source>
</reference>
<dbReference type="PANTHER" id="PTHR47338:SF29">
    <property type="entry name" value="ZN(2)-C6 FUNGAL-TYPE DOMAIN-CONTAINING PROTEIN"/>
    <property type="match status" value="1"/>
</dbReference>
<dbReference type="STRING" id="135208.A0A4Y9ZV26"/>
<evidence type="ECO:0000313" key="7">
    <source>
        <dbReference type="EMBL" id="TFY77369.1"/>
    </source>
</evidence>
<dbReference type="GO" id="GO:0046872">
    <property type="term" value="F:metal ion binding"/>
    <property type="evidence" value="ECO:0007669"/>
    <property type="project" value="UniProtKB-KW"/>
</dbReference>
<evidence type="ECO:0000256" key="4">
    <source>
        <dbReference type="ARBA" id="ARBA00023163"/>
    </source>
</evidence>
<name>A0A4Y9ZV26_9AGAM</name>
<dbReference type="PANTHER" id="PTHR47338">
    <property type="entry name" value="ZN(II)2CYS6 TRANSCRIPTION FACTOR (EUROFUNG)-RELATED"/>
    <property type="match status" value="1"/>
</dbReference>
<protein>
    <recommendedName>
        <fullName evidence="9">Transcription factor domain-containing protein</fullName>
    </recommendedName>
</protein>
<evidence type="ECO:0000256" key="6">
    <source>
        <dbReference type="SAM" id="MobiDB-lite"/>
    </source>
</evidence>
<accession>A0A4Y9ZV26</accession>
<dbReference type="Proteomes" id="UP000298061">
    <property type="component" value="Unassembled WGS sequence"/>
</dbReference>
<evidence type="ECO:0008006" key="9">
    <source>
        <dbReference type="Google" id="ProtNLM"/>
    </source>
</evidence>
<evidence type="ECO:0000256" key="2">
    <source>
        <dbReference type="ARBA" id="ARBA00022723"/>
    </source>
</evidence>
<gene>
    <name evidence="7" type="ORF">EWM64_g6642</name>
</gene>
<comment type="subcellular location">
    <subcellularLocation>
        <location evidence="1">Nucleus</location>
    </subcellularLocation>
</comment>
<feature type="compositionally biased region" description="Low complexity" evidence="6">
    <location>
        <begin position="1"/>
        <end position="26"/>
    </location>
</feature>
<sequence length="451" mass="49856">MRGSSSSPSNLRPSSSAQSAIRSPSATSGGNEELPAHISQQLLDHFFGHASQFGWFLHVVRFRHATLLPARNANRPPPALLNAVYLCGAMIMRQVTGTNPYVNECIFLSLALSDDRTLPLRRPVATSHPEHSSTNIAVSSLSLTSGLHRIRSAQFVGTPSSFVDSISLTLDAPKDQIEEGERINGLWAMFTLDRTWAIAFSVPSIISDSDTFETQIDTPWPLDMTTYEQGPIYPNFRTSFTLHNFMAGINTGWPWESQSVLAQLSKASALFQQASLLGLQWRPEAQTANTYYADFVAIDQRIEEFKEQLYSLENLPQVSSDVVRTMHTIHCLTHAATIQLHAAFSQRNAASRNRCFASAKAIMEANAAVQVHNFLIINPILGVLWAAASRVFIREIASMRNAPLEQGPTPEREAEARMGLDQLQAVMAVYAPVCGLVNHLFVRLQQERVGL</sequence>
<dbReference type="AlphaFoldDB" id="A0A4Y9ZV26"/>
<evidence type="ECO:0000256" key="5">
    <source>
        <dbReference type="ARBA" id="ARBA00023242"/>
    </source>
</evidence>